<dbReference type="Gene3D" id="2.40.160.40">
    <property type="entry name" value="monomeric porin ompg"/>
    <property type="match status" value="1"/>
</dbReference>
<accession>A0ABV5HMU9</accession>
<dbReference type="Proteomes" id="UP001589645">
    <property type="component" value="Unassembled WGS sequence"/>
</dbReference>
<keyword evidence="1 2" id="KW-0732">Signal</keyword>
<evidence type="ECO:0000313" key="4">
    <source>
        <dbReference type="Proteomes" id="UP001589645"/>
    </source>
</evidence>
<dbReference type="PANTHER" id="PTHR38105">
    <property type="entry name" value="OUTER MEMBRANE PROTEIN-RELATED-RELATED"/>
    <property type="match status" value="1"/>
</dbReference>
<dbReference type="EMBL" id="JBHMEP010000002">
    <property type="protein sequence ID" value="MFB9135503.1"/>
    <property type="molecule type" value="Genomic_DNA"/>
</dbReference>
<dbReference type="SUPFAM" id="SSF56935">
    <property type="entry name" value="Porins"/>
    <property type="match status" value="1"/>
</dbReference>
<evidence type="ECO:0000256" key="2">
    <source>
        <dbReference type="SAM" id="SignalP"/>
    </source>
</evidence>
<gene>
    <name evidence="3" type="ORF">ACFFUV_11075</name>
</gene>
<dbReference type="RefSeq" id="WP_390192469.1">
    <property type="nucleotide sequence ID" value="NZ_JBHMEP010000002.1"/>
</dbReference>
<comment type="caution">
    <text evidence="3">The sequence shown here is derived from an EMBL/GenBank/DDBJ whole genome shotgun (WGS) entry which is preliminary data.</text>
</comment>
<dbReference type="PANTHER" id="PTHR38105:SF5">
    <property type="entry name" value="OUTER MEMBRANE PROTEIN"/>
    <property type="match status" value="1"/>
</dbReference>
<dbReference type="InterPro" id="IPR053713">
    <property type="entry name" value="Bact_OM_Channel_sf"/>
</dbReference>
<name>A0ABV5HMU9_9VIBR</name>
<sequence>MKTKLLTSAILLALTSTAAHAVSINMRHEWKPEFEGQDQAHKDRIAVSHRFKNGVGFEVEAKYKSGDGFFDFDQFVDAGNQANISYRMKLDDKFSLTPQYKWETGDNKHAHQFNLTLGYKINDDWSTSFRHRYHYEIKNGGDDNSHYNRWTVGLGYSGIEDWKFGASTDYTWKQEGSDVWKGDSDGFTEINFKAEYKWGNGWAPFAEFGVTPTNKENSDENDTWRPRYRVGMKYSF</sequence>
<dbReference type="InterPro" id="IPR009331">
    <property type="entry name" value="Oligogalacturonate-sp_porin"/>
</dbReference>
<feature type="signal peptide" evidence="2">
    <location>
        <begin position="1"/>
        <end position="21"/>
    </location>
</feature>
<feature type="chain" id="PRO_5047183979" evidence="2">
    <location>
        <begin position="22"/>
        <end position="236"/>
    </location>
</feature>
<protein>
    <submittedName>
        <fullName evidence="3">Oligogalacturonate-specific porin KdgM family protein</fullName>
    </submittedName>
</protein>
<evidence type="ECO:0000256" key="1">
    <source>
        <dbReference type="ARBA" id="ARBA00022729"/>
    </source>
</evidence>
<proteinExistence type="predicted"/>
<dbReference type="Pfam" id="PF06178">
    <property type="entry name" value="KdgM"/>
    <property type="match status" value="1"/>
</dbReference>
<evidence type="ECO:0000313" key="3">
    <source>
        <dbReference type="EMBL" id="MFB9135503.1"/>
    </source>
</evidence>
<organism evidence="3 4">
    <name type="scientific">Vibrio olivae</name>
    <dbReference type="NCBI Taxonomy" id="1243002"/>
    <lineage>
        <taxon>Bacteria</taxon>
        <taxon>Pseudomonadati</taxon>
        <taxon>Pseudomonadota</taxon>
        <taxon>Gammaproteobacteria</taxon>
        <taxon>Vibrionales</taxon>
        <taxon>Vibrionaceae</taxon>
        <taxon>Vibrio</taxon>
    </lineage>
</organism>
<reference evidence="3 4" key="1">
    <citation type="submission" date="2024-09" db="EMBL/GenBank/DDBJ databases">
        <authorList>
            <person name="Sun Q."/>
            <person name="Mori K."/>
        </authorList>
    </citation>
    <scope>NUCLEOTIDE SEQUENCE [LARGE SCALE GENOMIC DNA]</scope>
    <source>
        <strain evidence="3 4">CECT 8064</strain>
    </source>
</reference>
<keyword evidence="4" id="KW-1185">Reference proteome</keyword>